<organism evidence="4 5">
    <name type="scientific">Parafrankia irregularis</name>
    <dbReference type="NCBI Taxonomy" id="795642"/>
    <lineage>
        <taxon>Bacteria</taxon>
        <taxon>Bacillati</taxon>
        <taxon>Actinomycetota</taxon>
        <taxon>Actinomycetes</taxon>
        <taxon>Frankiales</taxon>
        <taxon>Frankiaceae</taxon>
        <taxon>Parafrankia</taxon>
    </lineage>
</organism>
<evidence type="ECO:0000256" key="1">
    <source>
        <dbReference type="ARBA" id="ARBA00005254"/>
    </source>
</evidence>
<evidence type="ECO:0000313" key="4">
    <source>
        <dbReference type="EMBL" id="CUU56773.1"/>
    </source>
</evidence>
<dbReference type="AlphaFoldDB" id="A0A0S4QMA2"/>
<evidence type="ECO:0000256" key="3">
    <source>
        <dbReference type="RuleBase" id="RU003707"/>
    </source>
</evidence>
<dbReference type="EMBL" id="FAOZ01000008">
    <property type="protein sequence ID" value="CUU56773.1"/>
    <property type="molecule type" value="Genomic_DNA"/>
</dbReference>
<dbReference type="RefSeq" id="WP_091277497.1">
    <property type="nucleotide sequence ID" value="NZ_FAOZ01000008.1"/>
</dbReference>
<name>A0A0S4QMA2_9ACTN</name>
<dbReference type="SUPFAM" id="SSF52096">
    <property type="entry name" value="ClpP/crotonase"/>
    <property type="match status" value="1"/>
</dbReference>
<dbReference type="Gene3D" id="3.90.226.10">
    <property type="entry name" value="2-enoyl-CoA Hydratase, Chain A, domain 1"/>
    <property type="match status" value="1"/>
</dbReference>
<dbReference type="PANTHER" id="PTHR11941">
    <property type="entry name" value="ENOYL-COA HYDRATASE-RELATED"/>
    <property type="match status" value="1"/>
</dbReference>
<keyword evidence="2" id="KW-0456">Lyase</keyword>
<dbReference type="GO" id="GO:0016829">
    <property type="term" value="F:lyase activity"/>
    <property type="evidence" value="ECO:0007669"/>
    <property type="project" value="UniProtKB-KW"/>
</dbReference>
<keyword evidence="5" id="KW-1185">Reference proteome</keyword>
<dbReference type="Proteomes" id="UP000198802">
    <property type="component" value="Unassembled WGS sequence"/>
</dbReference>
<dbReference type="InterPro" id="IPR014748">
    <property type="entry name" value="Enoyl-CoA_hydra_C"/>
</dbReference>
<evidence type="ECO:0000256" key="2">
    <source>
        <dbReference type="ARBA" id="ARBA00023239"/>
    </source>
</evidence>
<dbReference type="PROSITE" id="PS00166">
    <property type="entry name" value="ENOYL_COA_HYDRATASE"/>
    <property type="match status" value="1"/>
</dbReference>
<accession>A0A0S4QMA2</accession>
<comment type="similarity">
    <text evidence="1 3">Belongs to the enoyl-CoA hydratase/isomerase family.</text>
</comment>
<dbReference type="InterPro" id="IPR029045">
    <property type="entry name" value="ClpP/crotonase-like_dom_sf"/>
</dbReference>
<proteinExistence type="inferred from homology"/>
<reference evidence="5" key="1">
    <citation type="submission" date="2015-11" db="EMBL/GenBank/DDBJ databases">
        <authorList>
            <person name="Varghese N."/>
        </authorList>
    </citation>
    <scope>NUCLEOTIDE SEQUENCE [LARGE SCALE GENOMIC DNA]</scope>
    <source>
        <strain evidence="5">DSM 45899</strain>
    </source>
</reference>
<dbReference type="InterPro" id="IPR018376">
    <property type="entry name" value="Enoyl-CoA_hyd/isom_CS"/>
</dbReference>
<dbReference type="CDD" id="cd06558">
    <property type="entry name" value="crotonase-like"/>
    <property type="match status" value="1"/>
</dbReference>
<dbReference type="Gene3D" id="1.10.12.10">
    <property type="entry name" value="Lyase 2-enoyl-coa Hydratase, Chain A, domain 2"/>
    <property type="match status" value="1"/>
</dbReference>
<dbReference type="Pfam" id="PF00378">
    <property type="entry name" value="ECH_1"/>
    <property type="match status" value="1"/>
</dbReference>
<sequence length="279" mass="29507">MDEQGAQAVTGPVLETTEARPGVLLVRLNRPRALNALNTELVEGLREVLGRIQDDSRVRAVILTGAGRGFCAGLDLKGYGEIPGAPEAGEGTTQAGMRLQQRIADLADGFRRVRAPIIAAVNGPAAGAGLSISLFCDIRIAAASATFHASYIQRGLGGCDIGVSWTLPRIVGFSRAADLLLTGGSFDADEAERIGLVSAVVPDDGLLDAALDKASAITAHSPFAVWMTKDVLWSNLEIPSFRAALDLENRNQILCSTTADHQEAVAAFLEKRPAMYTDR</sequence>
<evidence type="ECO:0000313" key="5">
    <source>
        <dbReference type="Proteomes" id="UP000198802"/>
    </source>
</evidence>
<dbReference type="PANTHER" id="PTHR11941:SF130">
    <property type="entry name" value="ENOYL-COA HYDRATASE ECHA12-RELATED"/>
    <property type="match status" value="1"/>
</dbReference>
<dbReference type="GO" id="GO:0006635">
    <property type="term" value="P:fatty acid beta-oxidation"/>
    <property type="evidence" value="ECO:0007669"/>
    <property type="project" value="TreeGrafter"/>
</dbReference>
<protein>
    <submittedName>
        <fullName evidence="4">Enoyl-CoA hydratase</fullName>
    </submittedName>
</protein>
<dbReference type="InterPro" id="IPR001753">
    <property type="entry name" value="Enoyl-CoA_hydra/iso"/>
</dbReference>
<gene>
    <name evidence="4" type="ORF">Ga0074812_108301</name>
</gene>